<dbReference type="InterPro" id="IPR008984">
    <property type="entry name" value="SMAD_FHA_dom_sf"/>
</dbReference>
<evidence type="ECO:0000259" key="1">
    <source>
        <dbReference type="PROSITE" id="PS50006"/>
    </source>
</evidence>
<feature type="domain" description="Guanylate cyclase" evidence="2">
    <location>
        <begin position="18"/>
        <end position="124"/>
    </location>
</feature>
<dbReference type="GO" id="GO:0035556">
    <property type="term" value="P:intracellular signal transduction"/>
    <property type="evidence" value="ECO:0007669"/>
    <property type="project" value="InterPro"/>
</dbReference>
<dbReference type="OrthoDB" id="9806704at2"/>
<dbReference type="CDD" id="cd00060">
    <property type="entry name" value="FHA"/>
    <property type="match status" value="1"/>
</dbReference>
<accession>A0A518CV50</accession>
<dbReference type="SUPFAM" id="SSF49879">
    <property type="entry name" value="SMAD/FHA domain"/>
    <property type="match status" value="1"/>
</dbReference>
<gene>
    <name evidence="3" type="primary">cyaB</name>
    <name evidence="3" type="ORF">Pla163_02030</name>
</gene>
<dbReference type="Proteomes" id="UP000319342">
    <property type="component" value="Chromosome"/>
</dbReference>
<dbReference type="PROSITE" id="PS50006">
    <property type="entry name" value="FHA_DOMAIN"/>
    <property type="match status" value="1"/>
</dbReference>
<evidence type="ECO:0000259" key="2">
    <source>
        <dbReference type="PROSITE" id="PS50125"/>
    </source>
</evidence>
<organism evidence="3 4">
    <name type="scientific">Rohdeia mirabilis</name>
    <dbReference type="NCBI Taxonomy" id="2528008"/>
    <lineage>
        <taxon>Bacteria</taxon>
        <taxon>Pseudomonadati</taxon>
        <taxon>Planctomycetota</taxon>
        <taxon>Planctomycetia</taxon>
        <taxon>Planctomycetia incertae sedis</taxon>
        <taxon>Rohdeia</taxon>
    </lineage>
</organism>
<dbReference type="AlphaFoldDB" id="A0A518CV50"/>
<keyword evidence="4" id="KW-1185">Reference proteome</keyword>
<dbReference type="CDD" id="cd07302">
    <property type="entry name" value="CHD"/>
    <property type="match status" value="1"/>
</dbReference>
<dbReference type="InterPro" id="IPR050697">
    <property type="entry name" value="Adenylyl/Guanylyl_Cyclase_3/4"/>
</dbReference>
<protein>
    <submittedName>
        <fullName evidence="3">Adenylate cyclase 2</fullName>
        <ecNumber evidence="3">4.6.1.1</ecNumber>
    </submittedName>
</protein>
<dbReference type="EMBL" id="CP036290">
    <property type="protein sequence ID" value="QDU83107.1"/>
    <property type="molecule type" value="Genomic_DNA"/>
</dbReference>
<dbReference type="Pfam" id="PF00211">
    <property type="entry name" value="Guanylate_cyc"/>
    <property type="match status" value="1"/>
</dbReference>
<proteinExistence type="predicted"/>
<dbReference type="Pfam" id="PF00498">
    <property type="entry name" value="FHA"/>
    <property type="match status" value="1"/>
</dbReference>
<sequence length="301" mass="32582">MENPESSPDPSHPSRPCSLLVADIVSSTALYERLGDKRARAMVASGLELMSLAVRLAGGRVVKTMGDGLLACFEGVGAAKAGLGMLERIYDEPVDIRVGVHVGDVIEVDGDIFGDAVNTVARIASIARANEILISRPLWEQIPAELQELARPVPHVSVKGKREPLELYSVLGHGSAEVETGMTMMVTAERPSSVRTRTIRLAHLGRMLELAGEGAVKIGRSLECDIPIAHHEASRLHARVFYRRPDFLIEDTSTNGTYLVPDNGRPVHLSRRETVLLGKGRLYPGANPGSDDAVWIEFEVG</sequence>
<dbReference type="SMART" id="SM00044">
    <property type="entry name" value="CYCc"/>
    <property type="match status" value="1"/>
</dbReference>
<dbReference type="EC" id="4.6.1.1" evidence="3"/>
<evidence type="ECO:0000313" key="4">
    <source>
        <dbReference type="Proteomes" id="UP000319342"/>
    </source>
</evidence>
<reference evidence="3 4" key="1">
    <citation type="submission" date="2019-02" db="EMBL/GenBank/DDBJ databases">
        <title>Deep-cultivation of Planctomycetes and their phenomic and genomic characterization uncovers novel biology.</title>
        <authorList>
            <person name="Wiegand S."/>
            <person name="Jogler M."/>
            <person name="Boedeker C."/>
            <person name="Pinto D."/>
            <person name="Vollmers J."/>
            <person name="Rivas-Marin E."/>
            <person name="Kohn T."/>
            <person name="Peeters S.H."/>
            <person name="Heuer A."/>
            <person name="Rast P."/>
            <person name="Oberbeckmann S."/>
            <person name="Bunk B."/>
            <person name="Jeske O."/>
            <person name="Meyerdierks A."/>
            <person name="Storesund J.E."/>
            <person name="Kallscheuer N."/>
            <person name="Luecker S."/>
            <person name="Lage O.M."/>
            <person name="Pohl T."/>
            <person name="Merkel B.J."/>
            <person name="Hornburger P."/>
            <person name="Mueller R.-W."/>
            <person name="Bruemmer F."/>
            <person name="Labrenz M."/>
            <person name="Spormann A.M."/>
            <person name="Op den Camp H."/>
            <person name="Overmann J."/>
            <person name="Amann R."/>
            <person name="Jetten M.S.M."/>
            <person name="Mascher T."/>
            <person name="Medema M.H."/>
            <person name="Devos D.P."/>
            <person name="Kaster A.-K."/>
            <person name="Ovreas L."/>
            <person name="Rohde M."/>
            <person name="Galperin M.Y."/>
            <person name="Jogler C."/>
        </authorList>
    </citation>
    <scope>NUCLEOTIDE SEQUENCE [LARGE SCALE GENOMIC DNA]</scope>
    <source>
        <strain evidence="3 4">Pla163</strain>
    </source>
</reference>
<dbReference type="PROSITE" id="PS50125">
    <property type="entry name" value="GUANYLATE_CYCLASE_2"/>
    <property type="match status" value="1"/>
</dbReference>
<dbReference type="InterPro" id="IPR000253">
    <property type="entry name" value="FHA_dom"/>
</dbReference>
<dbReference type="SMART" id="SM00240">
    <property type="entry name" value="FHA"/>
    <property type="match status" value="1"/>
</dbReference>
<dbReference type="GO" id="GO:0004016">
    <property type="term" value="F:adenylate cyclase activity"/>
    <property type="evidence" value="ECO:0007669"/>
    <property type="project" value="UniProtKB-EC"/>
</dbReference>
<dbReference type="PANTHER" id="PTHR43081:SF19">
    <property type="entry name" value="PH-SENSITIVE ADENYLATE CYCLASE RV1264"/>
    <property type="match status" value="1"/>
</dbReference>
<feature type="domain" description="FHA" evidence="1">
    <location>
        <begin position="216"/>
        <end position="259"/>
    </location>
</feature>
<dbReference type="SUPFAM" id="SSF55073">
    <property type="entry name" value="Nucleotide cyclase"/>
    <property type="match status" value="1"/>
</dbReference>
<name>A0A518CV50_9BACT</name>
<dbReference type="InterPro" id="IPR001054">
    <property type="entry name" value="A/G_cyclase"/>
</dbReference>
<keyword evidence="3" id="KW-0456">Lyase</keyword>
<dbReference type="Gene3D" id="3.30.70.1230">
    <property type="entry name" value="Nucleotide cyclase"/>
    <property type="match status" value="1"/>
</dbReference>
<dbReference type="InterPro" id="IPR029787">
    <property type="entry name" value="Nucleotide_cyclase"/>
</dbReference>
<dbReference type="RefSeq" id="WP_145182223.1">
    <property type="nucleotide sequence ID" value="NZ_CP036290.1"/>
</dbReference>
<dbReference type="GO" id="GO:0006171">
    <property type="term" value="P:cAMP biosynthetic process"/>
    <property type="evidence" value="ECO:0007669"/>
    <property type="project" value="TreeGrafter"/>
</dbReference>
<dbReference type="Gene3D" id="2.60.200.20">
    <property type="match status" value="1"/>
</dbReference>
<evidence type="ECO:0000313" key="3">
    <source>
        <dbReference type="EMBL" id="QDU83107.1"/>
    </source>
</evidence>
<dbReference type="PANTHER" id="PTHR43081">
    <property type="entry name" value="ADENYLATE CYCLASE, TERMINAL-DIFFERENTIATION SPECIFIC-RELATED"/>
    <property type="match status" value="1"/>
</dbReference>